<dbReference type="SUPFAM" id="SSF141868">
    <property type="entry name" value="EAL domain-like"/>
    <property type="match status" value="1"/>
</dbReference>
<dbReference type="EMBL" id="JYNU01000012">
    <property type="protein sequence ID" value="KMO76471.1"/>
    <property type="molecule type" value="Genomic_DNA"/>
</dbReference>
<feature type="transmembrane region" description="Helical" evidence="1">
    <location>
        <begin position="230"/>
        <end position="248"/>
    </location>
</feature>
<dbReference type="Pfam" id="PF00990">
    <property type="entry name" value="GGDEF"/>
    <property type="match status" value="1"/>
</dbReference>
<dbReference type="RefSeq" id="WP_048423163.1">
    <property type="nucleotide sequence ID" value="NZ_JYNU01000012.1"/>
</dbReference>
<dbReference type="Gene3D" id="3.30.70.270">
    <property type="match status" value="1"/>
</dbReference>
<accession>A0A0J6YVJ3</accession>
<dbReference type="CDD" id="cd01949">
    <property type="entry name" value="GGDEF"/>
    <property type="match status" value="1"/>
</dbReference>
<dbReference type="PROSITE" id="PS50887">
    <property type="entry name" value="GGDEF"/>
    <property type="match status" value="1"/>
</dbReference>
<feature type="transmembrane region" description="Helical" evidence="1">
    <location>
        <begin position="101"/>
        <end position="121"/>
    </location>
</feature>
<dbReference type="PANTHER" id="PTHR33121:SF79">
    <property type="entry name" value="CYCLIC DI-GMP PHOSPHODIESTERASE PDED-RELATED"/>
    <property type="match status" value="1"/>
</dbReference>
<dbReference type="PROSITE" id="PS50883">
    <property type="entry name" value="EAL"/>
    <property type="match status" value="1"/>
</dbReference>
<proteinExistence type="predicted"/>
<evidence type="ECO:0000313" key="4">
    <source>
        <dbReference type="EMBL" id="KMO76471.1"/>
    </source>
</evidence>
<feature type="transmembrane region" description="Helical" evidence="1">
    <location>
        <begin position="268"/>
        <end position="287"/>
    </location>
</feature>
<keyword evidence="1" id="KW-1133">Transmembrane helix</keyword>
<organism evidence="4 5">
    <name type="scientific">Mycolicibacterium obuense</name>
    <dbReference type="NCBI Taxonomy" id="1807"/>
    <lineage>
        <taxon>Bacteria</taxon>
        <taxon>Bacillati</taxon>
        <taxon>Actinomycetota</taxon>
        <taxon>Actinomycetes</taxon>
        <taxon>Mycobacteriales</taxon>
        <taxon>Mycobacteriaceae</taxon>
        <taxon>Mycolicibacterium</taxon>
    </lineage>
</organism>
<keyword evidence="1" id="KW-0812">Transmembrane</keyword>
<dbReference type="InterPro" id="IPR043128">
    <property type="entry name" value="Rev_trsase/Diguanyl_cyclase"/>
</dbReference>
<dbReference type="CDD" id="cd01948">
    <property type="entry name" value="EAL"/>
    <property type="match status" value="1"/>
</dbReference>
<sequence length="767" mass="82638">MGRYNRRVIALVIAPLAGVLALTALLAVGGRGVDAGIADDLINLALLGYATVCAGLAARSASGRLRRAWTVMTVALSAWTLGDATWFVYEVILRQEVPVPSIADGFYLMFAALATVAMTQFVAEPMRQSRVRIVLDSFTVTLCLFLLAWVLVLHDVFDAYREDRAAVVVAFLYPVADIVMLTIAVVTLMRTTGGQRVAISLLAAAIAVMAIADSAYTGMVADKSYQSGDLIDAAWAWAAALFAAAAVVSRAAPTPRTPGLPSPSRASIWLPFVPLLLAGTIGPMVIMSGLERFLVPAIVVAVCVRQAVSAWENRRLVTAAVDHALQDPLTGLANPTMFGERLAHAMMLRARIDRSVAVLALDLDDFRLVNENLGHDAADRLLIDVGKRLADSVRPGDTVARIAGDEFAILLEGPYDASDEIAHKVRAAFDVPFRVDEQDILLRPSIGVTVASMTEPDLVPATVQRRAVIAMHAAKRVRSRDVHTFTADMLAADGELTEQLAERRQSTGGAAELQLLGELRNAIDNDGLGVVYQPKISLRTGEMVGVEALLRWPHPRLGTLLPDAFIGLVRERGLIQRVTRIVVDLALDDAARWHEQGLRMPVAINLFAPCLRETDLPELFDAALTCRGLAADLMTVEITEDVVLSDMTTVTAVLGRLRAHGIRVAIDDFGSGYSSLSYLRDLPIDEVKLDRHFVAPVTTDARAAAVVRAVIDLTHDLGITVVAEGIEDEQTSDWLRRHSCDIGQGYLFGRPVGAADIAVMTTSGTHA</sequence>
<dbReference type="NCBIfam" id="TIGR00254">
    <property type="entry name" value="GGDEF"/>
    <property type="match status" value="1"/>
</dbReference>
<dbReference type="InterPro" id="IPR001633">
    <property type="entry name" value="EAL_dom"/>
</dbReference>
<feature type="transmembrane region" description="Helical" evidence="1">
    <location>
        <begin position="42"/>
        <end position="61"/>
    </location>
</feature>
<dbReference type="PANTHER" id="PTHR33121">
    <property type="entry name" value="CYCLIC DI-GMP PHOSPHODIESTERASE PDEF"/>
    <property type="match status" value="1"/>
</dbReference>
<dbReference type="Gene3D" id="3.20.20.450">
    <property type="entry name" value="EAL domain"/>
    <property type="match status" value="1"/>
</dbReference>
<comment type="caution">
    <text evidence="4">The sequence shown here is derived from an EMBL/GenBank/DDBJ whole genome shotgun (WGS) entry which is preliminary data.</text>
</comment>
<dbReference type="InterPro" id="IPR029787">
    <property type="entry name" value="Nucleotide_cyclase"/>
</dbReference>
<dbReference type="Proteomes" id="UP000036313">
    <property type="component" value="Unassembled WGS sequence"/>
</dbReference>
<evidence type="ECO:0000259" key="2">
    <source>
        <dbReference type="PROSITE" id="PS50883"/>
    </source>
</evidence>
<dbReference type="SMART" id="SM00267">
    <property type="entry name" value="GGDEF"/>
    <property type="match status" value="1"/>
</dbReference>
<dbReference type="InterPro" id="IPR000160">
    <property type="entry name" value="GGDEF_dom"/>
</dbReference>
<name>A0A0J6YVJ3_9MYCO</name>
<dbReference type="Pfam" id="PF00563">
    <property type="entry name" value="EAL"/>
    <property type="match status" value="1"/>
</dbReference>
<feature type="transmembrane region" description="Helical" evidence="1">
    <location>
        <begin position="133"/>
        <end position="153"/>
    </location>
</feature>
<feature type="domain" description="EAL" evidence="2">
    <location>
        <begin position="512"/>
        <end position="765"/>
    </location>
</feature>
<dbReference type="PATRIC" id="fig|1807.14.peg.2229"/>
<feature type="transmembrane region" description="Helical" evidence="1">
    <location>
        <begin position="198"/>
        <end position="218"/>
    </location>
</feature>
<dbReference type="SMART" id="SM00052">
    <property type="entry name" value="EAL"/>
    <property type="match status" value="1"/>
</dbReference>
<dbReference type="InterPro" id="IPR035919">
    <property type="entry name" value="EAL_sf"/>
</dbReference>
<keyword evidence="1" id="KW-0472">Membrane</keyword>
<feature type="transmembrane region" description="Helical" evidence="1">
    <location>
        <begin position="68"/>
        <end position="89"/>
    </location>
</feature>
<feature type="transmembrane region" description="Helical" evidence="1">
    <location>
        <begin position="165"/>
        <end position="186"/>
    </location>
</feature>
<evidence type="ECO:0000313" key="5">
    <source>
        <dbReference type="Proteomes" id="UP000036313"/>
    </source>
</evidence>
<evidence type="ECO:0000256" key="1">
    <source>
        <dbReference type="SAM" id="Phobius"/>
    </source>
</evidence>
<evidence type="ECO:0000259" key="3">
    <source>
        <dbReference type="PROSITE" id="PS50887"/>
    </source>
</evidence>
<gene>
    <name evidence="4" type="primary">cph2_2</name>
    <name evidence="4" type="ORF">MOBUDSM44075_02212</name>
</gene>
<protein>
    <submittedName>
        <fullName evidence="4">Phytochrome-like protein cph2</fullName>
    </submittedName>
</protein>
<dbReference type="InterPro" id="IPR050706">
    <property type="entry name" value="Cyclic-di-GMP_PDE-like"/>
</dbReference>
<dbReference type="SUPFAM" id="SSF55073">
    <property type="entry name" value="Nucleotide cyclase"/>
    <property type="match status" value="1"/>
</dbReference>
<reference evidence="4 5" key="1">
    <citation type="journal article" date="2015" name="Genome Biol. Evol.">
        <title>Characterization of Three Mycobacterium spp. with Potential Use in Bioremediation by Genome Sequencing and Comparative Genomics.</title>
        <authorList>
            <person name="Das S."/>
            <person name="Pettersson B.M."/>
            <person name="Behra P.R."/>
            <person name="Ramesh M."/>
            <person name="Dasgupta S."/>
            <person name="Bhattacharya A."/>
            <person name="Kirsebom L.A."/>
        </authorList>
    </citation>
    <scope>NUCLEOTIDE SEQUENCE [LARGE SCALE GENOMIC DNA]</scope>
    <source>
        <strain evidence="4 5">DSM 44075</strain>
    </source>
</reference>
<dbReference type="GO" id="GO:0071111">
    <property type="term" value="F:cyclic-guanylate-specific phosphodiesterase activity"/>
    <property type="evidence" value="ECO:0007669"/>
    <property type="project" value="InterPro"/>
</dbReference>
<dbReference type="AlphaFoldDB" id="A0A0J6YVJ3"/>
<feature type="domain" description="GGDEF" evidence="3">
    <location>
        <begin position="354"/>
        <end position="488"/>
    </location>
</feature>